<dbReference type="Proteomes" id="UP000488936">
    <property type="component" value="Unassembled WGS sequence"/>
</dbReference>
<comment type="caution">
    <text evidence="1">The sequence shown here is derived from an EMBL/GenBank/DDBJ whole genome shotgun (WGS) entry which is preliminary data.</text>
</comment>
<name>A0A7K1GH96_9FLAO</name>
<organism evidence="1 2">
    <name type="scientific">Myroides pelagicus</name>
    <dbReference type="NCBI Taxonomy" id="270914"/>
    <lineage>
        <taxon>Bacteria</taxon>
        <taxon>Pseudomonadati</taxon>
        <taxon>Bacteroidota</taxon>
        <taxon>Flavobacteriia</taxon>
        <taxon>Flavobacteriales</taxon>
        <taxon>Flavobacteriaceae</taxon>
        <taxon>Myroides</taxon>
    </lineage>
</organism>
<accession>A0A7K1GH96</accession>
<evidence type="ECO:0000313" key="2">
    <source>
        <dbReference type="Proteomes" id="UP000488936"/>
    </source>
</evidence>
<dbReference type="OrthoDB" id="1437881at2"/>
<sequence length="346" mass="38369">MANLVRGSITLSVVKKADSMTMRLIAPKPLVAKFQNDNIFDSWKEADNNREVYVQCLSAQSSFPLSGGVMSNKVWKWNGQEITSEDTRFEVFEHTIGSVKVPALRIKDDIMVGVNTTAFIEFSAKVSSGGFTYDMHANIEVNRENVSPNTYRAYILDQANRGAVITQDHQEVTLVAVLEKGGVEVTSGLSYQWSKVTLDETLDLKNDTIADFRYTIPGATQKTYKVTKDQVDTTATFVCTIKENNVVVAQTLMEVRDETDPYDIVYETNIPYDSIDEGQTLIVTPRVVIMGTNTSAGGSWTFKYQKARQNGELIGNSATGAKYNISYADVFAEGGNIKLHMEANTQ</sequence>
<dbReference type="AlphaFoldDB" id="A0A7K1GH96"/>
<protein>
    <submittedName>
        <fullName evidence="1">Uncharacterized protein</fullName>
    </submittedName>
</protein>
<gene>
    <name evidence="1" type="ORF">GJV77_00445</name>
</gene>
<reference evidence="1 2" key="1">
    <citation type="journal article" date="2006" name="Int. J. Syst. Evol. Microbiol.">
        <title>Myroides pelagicus sp. nov., isolated from seawater in Thailand.</title>
        <authorList>
            <person name="Yoon J."/>
            <person name="Maneerat S."/>
            <person name="Kawai F."/>
            <person name="Yokota A."/>
        </authorList>
    </citation>
    <scope>NUCLEOTIDE SEQUENCE [LARGE SCALE GENOMIC DNA]</scope>
    <source>
        <strain evidence="1 2">SM1T</strain>
    </source>
</reference>
<dbReference type="EMBL" id="WMJY01000001">
    <property type="protein sequence ID" value="MTH28395.1"/>
    <property type="molecule type" value="Genomic_DNA"/>
</dbReference>
<evidence type="ECO:0000313" key="1">
    <source>
        <dbReference type="EMBL" id="MTH28395.1"/>
    </source>
</evidence>
<dbReference type="RefSeq" id="WP_155034385.1">
    <property type="nucleotide sequence ID" value="NZ_JBHTIG010000060.1"/>
</dbReference>
<keyword evidence="2" id="KW-1185">Reference proteome</keyword>
<dbReference type="Gene3D" id="2.60.40.2700">
    <property type="match status" value="1"/>
</dbReference>
<proteinExistence type="predicted"/>